<protein>
    <recommendedName>
        <fullName evidence="4">Transmembrane protein</fullName>
    </recommendedName>
</protein>
<feature type="transmembrane region" description="Helical" evidence="1">
    <location>
        <begin position="12"/>
        <end position="31"/>
    </location>
</feature>
<evidence type="ECO:0000313" key="2">
    <source>
        <dbReference type="EMBL" id="GAV07174.1"/>
    </source>
</evidence>
<dbReference type="Proteomes" id="UP000186922">
    <property type="component" value="Unassembled WGS sequence"/>
</dbReference>
<proteinExistence type="predicted"/>
<feature type="transmembrane region" description="Helical" evidence="1">
    <location>
        <begin position="90"/>
        <end position="110"/>
    </location>
</feature>
<evidence type="ECO:0000313" key="3">
    <source>
        <dbReference type="Proteomes" id="UP000186922"/>
    </source>
</evidence>
<dbReference type="AlphaFoldDB" id="A0A1D1W6W7"/>
<dbReference type="EMBL" id="BDGG01000014">
    <property type="protein sequence ID" value="GAV07174.1"/>
    <property type="molecule type" value="Genomic_DNA"/>
</dbReference>
<reference evidence="2 3" key="1">
    <citation type="journal article" date="2016" name="Nat. Commun.">
        <title>Extremotolerant tardigrade genome and improved radiotolerance of human cultured cells by tardigrade-unique protein.</title>
        <authorList>
            <person name="Hashimoto T."/>
            <person name="Horikawa D.D."/>
            <person name="Saito Y."/>
            <person name="Kuwahara H."/>
            <person name="Kozuka-Hata H."/>
            <person name="Shin-I T."/>
            <person name="Minakuchi Y."/>
            <person name="Ohishi K."/>
            <person name="Motoyama A."/>
            <person name="Aizu T."/>
            <person name="Enomoto A."/>
            <person name="Kondo K."/>
            <person name="Tanaka S."/>
            <person name="Hara Y."/>
            <person name="Koshikawa S."/>
            <person name="Sagara H."/>
            <person name="Miura T."/>
            <person name="Yokobori S."/>
            <person name="Miyagawa K."/>
            <person name="Suzuki Y."/>
            <person name="Kubo T."/>
            <person name="Oyama M."/>
            <person name="Kohara Y."/>
            <person name="Fujiyama A."/>
            <person name="Arakawa K."/>
            <person name="Katayama T."/>
            <person name="Toyoda A."/>
            <person name="Kunieda T."/>
        </authorList>
    </citation>
    <scope>NUCLEOTIDE SEQUENCE [LARGE SCALE GENOMIC DNA]</scope>
    <source>
        <strain evidence="2 3">YOKOZUNA-1</strain>
    </source>
</reference>
<organism evidence="2 3">
    <name type="scientific">Ramazzottius varieornatus</name>
    <name type="common">Water bear</name>
    <name type="synonym">Tardigrade</name>
    <dbReference type="NCBI Taxonomy" id="947166"/>
    <lineage>
        <taxon>Eukaryota</taxon>
        <taxon>Metazoa</taxon>
        <taxon>Ecdysozoa</taxon>
        <taxon>Tardigrada</taxon>
        <taxon>Eutardigrada</taxon>
        <taxon>Parachela</taxon>
        <taxon>Hypsibioidea</taxon>
        <taxon>Ramazzottiidae</taxon>
        <taxon>Ramazzottius</taxon>
    </lineage>
</organism>
<name>A0A1D1W6W7_RAMVA</name>
<comment type="caution">
    <text evidence="2">The sequence shown here is derived from an EMBL/GenBank/DDBJ whole genome shotgun (WGS) entry which is preliminary data.</text>
</comment>
<evidence type="ECO:0000256" key="1">
    <source>
        <dbReference type="SAM" id="Phobius"/>
    </source>
</evidence>
<keyword evidence="1" id="KW-1133">Transmembrane helix</keyword>
<keyword evidence="1" id="KW-0472">Membrane</keyword>
<keyword evidence="1" id="KW-0812">Transmembrane</keyword>
<accession>A0A1D1W6W7</accession>
<keyword evidence="3" id="KW-1185">Reference proteome</keyword>
<feature type="transmembrane region" description="Helical" evidence="1">
    <location>
        <begin position="60"/>
        <end position="78"/>
    </location>
</feature>
<gene>
    <name evidence="2" type="primary">RvY_17047</name>
    <name evidence="2" type="synonym">RvY_17047.1</name>
    <name evidence="2" type="ORF">RvY_17047-1</name>
</gene>
<sequence length="217" mass="22859">MFIHSQLDAGRRSALNALGAIQIFMGIALVIKEAIDIAVRDVKSTILTGESMGSSVYFDGVWYGVACCLVGAISVHCARMGVQAPSRCALRFGIFFNLVLAGTSAVLFALHVNFSSVMVGVLLGSSLGKTLYTFMLIFVYFSAAVYCSKLMNGLSTTTITTVSHPLPTYPVSVNPCHGHGHQGSLAAPPGYAHAIAPSSVSVHVPANSYISTSMLTH</sequence>
<feature type="transmembrane region" description="Helical" evidence="1">
    <location>
        <begin position="130"/>
        <end position="147"/>
    </location>
</feature>
<evidence type="ECO:0008006" key="4">
    <source>
        <dbReference type="Google" id="ProtNLM"/>
    </source>
</evidence>